<evidence type="ECO:0000313" key="3">
    <source>
        <dbReference type="Proteomes" id="UP000177090"/>
    </source>
</evidence>
<dbReference type="AlphaFoldDB" id="A0A1G2QI04"/>
<evidence type="ECO:0000313" key="2">
    <source>
        <dbReference type="EMBL" id="OHA60038.1"/>
    </source>
</evidence>
<gene>
    <name evidence="2" type="ORF">A2569_01830</name>
</gene>
<dbReference type="EMBL" id="MHTL01000018">
    <property type="protein sequence ID" value="OHA60038.1"/>
    <property type="molecule type" value="Genomic_DNA"/>
</dbReference>
<evidence type="ECO:0000259" key="1">
    <source>
        <dbReference type="Pfam" id="PF01833"/>
    </source>
</evidence>
<dbReference type="Pfam" id="PF01833">
    <property type="entry name" value="TIG"/>
    <property type="match status" value="1"/>
</dbReference>
<accession>A0A1G2QI04</accession>
<dbReference type="InterPro" id="IPR013783">
    <property type="entry name" value="Ig-like_fold"/>
</dbReference>
<dbReference type="STRING" id="1802440.A2569_01830"/>
<dbReference type="Proteomes" id="UP000177090">
    <property type="component" value="Unassembled WGS sequence"/>
</dbReference>
<dbReference type="SUPFAM" id="SSF81296">
    <property type="entry name" value="E set domains"/>
    <property type="match status" value="1"/>
</dbReference>
<proteinExistence type="predicted"/>
<dbReference type="InterPro" id="IPR002909">
    <property type="entry name" value="IPT_dom"/>
</dbReference>
<dbReference type="InterPro" id="IPR014756">
    <property type="entry name" value="Ig_E-set"/>
</dbReference>
<feature type="domain" description="IPT/TIG" evidence="1">
    <location>
        <begin position="670"/>
        <end position="759"/>
    </location>
</feature>
<protein>
    <recommendedName>
        <fullName evidence="1">IPT/TIG domain-containing protein</fullName>
    </recommendedName>
</protein>
<comment type="caution">
    <text evidence="2">The sequence shown here is derived from an EMBL/GenBank/DDBJ whole genome shotgun (WGS) entry which is preliminary data.</text>
</comment>
<dbReference type="Gene3D" id="2.60.40.10">
    <property type="entry name" value="Immunoglobulins"/>
    <property type="match status" value="1"/>
</dbReference>
<organism evidence="2 3">
    <name type="scientific">Candidatus Vogelbacteria bacterium RIFOXYD1_FULL_51_18</name>
    <dbReference type="NCBI Taxonomy" id="1802440"/>
    <lineage>
        <taxon>Bacteria</taxon>
        <taxon>Candidatus Vogeliibacteriota</taxon>
    </lineage>
</organism>
<name>A0A1G2QI04_9BACT</name>
<reference evidence="2 3" key="1">
    <citation type="journal article" date="2016" name="Nat. Commun.">
        <title>Thousands of microbial genomes shed light on interconnected biogeochemical processes in an aquifer system.</title>
        <authorList>
            <person name="Anantharaman K."/>
            <person name="Brown C.T."/>
            <person name="Hug L.A."/>
            <person name="Sharon I."/>
            <person name="Castelle C.J."/>
            <person name="Probst A.J."/>
            <person name="Thomas B.C."/>
            <person name="Singh A."/>
            <person name="Wilkins M.J."/>
            <person name="Karaoz U."/>
            <person name="Brodie E.L."/>
            <person name="Williams K.H."/>
            <person name="Hubbard S.S."/>
            <person name="Banfield J.F."/>
        </authorList>
    </citation>
    <scope>NUCLEOTIDE SEQUENCE [LARGE SCALE GENOMIC DNA]</scope>
</reference>
<dbReference type="SUPFAM" id="SSF55486">
    <property type="entry name" value="Metalloproteases ('zincins'), catalytic domain"/>
    <property type="match status" value="1"/>
</dbReference>
<sequence>MNLQPDARRALGAGLVVIALVAFSNSSAHISDVGQQAAVAAVSSTDTLTQLNQSLISANKDKGVLKEGELLEKAVHRKALMEILAKENPAHFLRYVLNASQISSLPKSVTATVEKRISTEGVIDTYIIDDFEHPEKSHYEYYFKRGANVKSLYLVGDLLVRSNTQALITGYEGDTYVVADNTKGNVTIKANKDIDGGSNEALGVQNTAVILVDFDDSGPRPFTKEQAKNIFFNAQFNKFMKEQSYNKVSFKGDVYGWYRLSGPSMSNGQHVIPVFGNDNSQLNRIILENNIPIGNYGRVIIAINSDFTSSSQVGMTMQYIGGREYFFSSSWISLAGFDILAPFPFTWTDLDFLLAHELGHALGLMHANSWECGTSPIPTSGSNCEHREYGNFFDTMGTGGLSLHFNAYYKELLGWLSPSSVLTINQSGAYTLKTLEGYGGFRLAKIKMQGSTQTPYVLEFRQGIGFDSILNLPALTSNKDGLFIARTIDDVFPTSRLLDMQPNFPSSDWDDINAVTLNLGAAPFVDRGLGIIIGPVTKVANSGIDFNVDIKEPICIYNKPTVSNAYGNIVLAPGGFTTFGIKIINNNSFTCPPSDFEVAAGFPANLWFADPNSIRQTRMINNQEDGYFSFPLQVPTMTVPGQYTVSYLITDKQSGLSATLTYPLYIVPDPVITNVTPMFGLPGTQVTIQGRNFNSEGDVLFVSNTVAFSIKYYNAESNNIRFNIPETFFCSDTCSPVPLRRYTVTVYSNGVESNPATFQVGEILDLEPTMKVVSASTTIEYDSANKESAIVGNFIVHVSADSEDLYIEETPFTVAVNSTKNWSTSRTDATMLQLPAGEQLEDGTYKIAKNTSKTFTVQVKYLSKNLLPGLYTIKLNGLYMGDTLVGPTAPAVTNTIGPIVGDIDKPGEAGYAIPTINYFAGRASHRIYPTFNDSGKIQSMQLLNSSVCYPILFKVSTETRPQCTVKEYQKGETCYLYFQKRNLPQRCVAKLQFARGPKDNPSIETHYYESYLPAGAVFGRGEQIRELSQQEVNVAFPNQGGSVFDAFLGIFKLLTR</sequence>